<name>A0A401G6D0_9APHY</name>
<dbReference type="RefSeq" id="XP_027608639.1">
    <property type="nucleotide sequence ID" value="XM_027752838.1"/>
</dbReference>
<protein>
    <recommendedName>
        <fullName evidence="4">Mating-type protein A-alpha/beta 1 N-terminal domain-containing protein</fullName>
    </recommendedName>
</protein>
<feature type="region of interest" description="Disordered" evidence="1">
    <location>
        <begin position="319"/>
        <end position="359"/>
    </location>
</feature>
<proteinExistence type="predicted"/>
<dbReference type="AlphaFoldDB" id="A0A401G6D0"/>
<feature type="compositionally biased region" description="Polar residues" evidence="1">
    <location>
        <begin position="350"/>
        <end position="359"/>
    </location>
</feature>
<evidence type="ECO:0000313" key="2">
    <source>
        <dbReference type="EMBL" id="GBE77726.1"/>
    </source>
</evidence>
<feature type="region of interest" description="Disordered" evidence="1">
    <location>
        <begin position="623"/>
        <end position="650"/>
    </location>
</feature>
<sequence length="664" mass="71968">MDVNTSIRQRLLKVEERFLLAVAAGSDALEDFNSFWTTLSHDAGITLQSSDVDDQLKSLMNATSCRIAFLAESWCQLEEVECQNKSTLMDELDALFSQSVLEDVPRQAYTLQGTSDFAATHEYDHNTISSSSLDSSLPYRDIESDVQSSVESNDAFVSINADMPDLPDFVASPGDTAKSAVRHLRQLSSSPVSRTPSLVSCSSSDESDDEDIPPEPIAGRKRSSSALNDKEDVGTSSDAPCKKIRSERRTTYSLYETNIGSFDFLGPSLLKPEITSGDSLPSKLSKSFQGSLASCIRCIPPAEPNASLLSVDISETPVSPTTLRRKRRLSDGGTDVQPFKRRRGPRASPRPQTVSDPLPITSVNYEQNFSIDRWFESNFDVPEPISISVLSPSTPVDIRLFDDWSSVNTGSQCDLSLPAWQRSIPAVDDILLPADVPLHGDLSIPTGLSPDLSSSGDDAADILKLAINSLSSATVNSSEDVVRFDFEEIPPSPPAECPAVSRQSIDVSGIIPDSTHSVNSSSEPDIFSVDGYSPSNSSVAPASRSSRSTPPPLYIAPPSFTDGVDASPLASATWDQYWDPYWDPFEELADAALQGPPPPYHRFASIWEEVKISESKVSDYTSLFSGDNSSPAEAPQCSQPTPAKLKKCEDKTGRIEAVREAAEA</sequence>
<dbReference type="InParanoid" id="A0A401G6D0"/>
<feature type="compositionally biased region" description="Polar residues" evidence="1">
    <location>
        <begin position="623"/>
        <end position="641"/>
    </location>
</feature>
<feature type="compositionally biased region" description="Low complexity" evidence="1">
    <location>
        <begin position="533"/>
        <end position="548"/>
    </location>
</feature>
<evidence type="ECO:0000313" key="3">
    <source>
        <dbReference type="Proteomes" id="UP000287166"/>
    </source>
</evidence>
<feature type="compositionally biased region" description="Polar residues" evidence="1">
    <location>
        <begin position="514"/>
        <end position="523"/>
    </location>
</feature>
<evidence type="ECO:0008006" key="4">
    <source>
        <dbReference type="Google" id="ProtNLM"/>
    </source>
</evidence>
<feature type="region of interest" description="Disordered" evidence="1">
    <location>
        <begin position="185"/>
        <end position="243"/>
    </location>
</feature>
<dbReference type="GeneID" id="38774643"/>
<organism evidence="2 3">
    <name type="scientific">Sparassis crispa</name>
    <dbReference type="NCBI Taxonomy" id="139825"/>
    <lineage>
        <taxon>Eukaryota</taxon>
        <taxon>Fungi</taxon>
        <taxon>Dikarya</taxon>
        <taxon>Basidiomycota</taxon>
        <taxon>Agaricomycotina</taxon>
        <taxon>Agaricomycetes</taxon>
        <taxon>Polyporales</taxon>
        <taxon>Sparassidaceae</taxon>
        <taxon>Sparassis</taxon>
    </lineage>
</organism>
<feature type="compositionally biased region" description="Polar residues" evidence="1">
    <location>
        <begin position="186"/>
        <end position="201"/>
    </location>
</feature>
<evidence type="ECO:0000256" key="1">
    <source>
        <dbReference type="SAM" id="MobiDB-lite"/>
    </source>
</evidence>
<accession>A0A401G6D0</accession>
<reference evidence="2 3" key="1">
    <citation type="journal article" date="2018" name="Sci. Rep.">
        <title>Genome sequence of the cauliflower mushroom Sparassis crispa (Hanabiratake) and its association with beneficial usage.</title>
        <authorList>
            <person name="Kiyama R."/>
            <person name="Furutani Y."/>
            <person name="Kawaguchi K."/>
            <person name="Nakanishi T."/>
        </authorList>
    </citation>
    <scope>NUCLEOTIDE SEQUENCE [LARGE SCALE GENOMIC DNA]</scope>
</reference>
<dbReference type="EMBL" id="BFAD01000001">
    <property type="protein sequence ID" value="GBE77726.1"/>
    <property type="molecule type" value="Genomic_DNA"/>
</dbReference>
<feature type="region of interest" description="Disordered" evidence="1">
    <location>
        <begin position="511"/>
        <end position="559"/>
    </location>
</feature>
<dbReference type="Proteomes" id="UP000287166">
    <property type="component" value="Unassembled WGS sequence"/>
</dbReference>
<keyword evidence="3" id="KW-1185">Reference proteome</keyword>
<comment type="caution">
    <text evidence="2">The sequence shown here is derived from an EMBL/GenBank/DDBJ whole genome shotgun (WGS) entry which is preliminary data.</text>
</comment>
<dbReference type="STRING" id="139825.A0A401G6D0"/>
<dbReference type="OrthoDB" id="250329at2759"/>
<gene>
    <name evidence="2" type="ORF">SCP_0106080</name>
</gene>